<dbReference type="SMART" id="SM00086">
    <property type="entry name" value="PAC"/>
    <property type="match status" value="2"/>
</dbReference>
<dbReference type="SMART" id="SM00267">
    <property type="entry name" value="GGDEF"/>
    <property type="match status" value="1"/>
</dbReference>
<dbReference type="OrthoDB" id="6168558at2"/>
<dbReference type="SUPFAM" id="SSF55073">
    <property type="entry name" value="Nucleotide cyclase"/>
    <property type="match status" value="1"/>
</dbReference>
<dbReference type="InterPro" id="IPR052155">
    <property type="entry name" value="Biofilm_reg_signaling"/>
</dbReference>
<evidence type="ECO:0000259" key="5">
    <source>
        <dbReference type="PROSITE" id="PS50113"/>
    </source>
</evidence>
<dbReference type="Proteomes" id="UP000242231">
    <property type="component" value="Unassembled WGS sequence"/>
</dbReference>
<dbReference type="PROSITE" id="PS50885">
    <property type="entry name" value="HAMP"/>
    <property type="match status" value="1"/>
</dbReference>
<dbReference type="Gene3D" id="3.30.450.20">
    <property type="entry name" value="PAS domain"/>
    <property type="match status" value="2"/>
</dbReference>
<comment type="caution">
    <text evidence="9">The sequence shown here is derived from an EMBL/GenBank/DDBJ whole genome shotgun (WGS) entry which is preliminary data.</text>
</comment>
<keyword evidence="3" id="KW-1133">Transmembrane helix</keyword>
<dbReference type="InterPro" id="IPR003660">
    <property type="entry name" value="HAMP_dom"/>
</dbReference>
<dbReference type="InterPro" id="IPR001633">
    <property type="entry name" value="EAL_dom"/>
</dbReference>
<dbReference type="SUPFAM" id="SSF141868">
    <property type="entry name" value="EAL domain-like"/>
    <property type="match status" value="1"/>
</dbReference>
<keyword evidence="2" id="KW-0175">Coiled coil</keyword>
<reference evidence="10" key="1">
    <citation type="submission" date="2016-11" db="EMBL/GenBank/DDBJ databases">
        <authorList>
            <person name="Sisinthy S."/>
            <person name="Ara S."/>
            <person name="Gundlapally S.R."/>
        </authorList>
    </citation>
    <scope>NUCLEOTIDE SEQUENCE [LARGE SCALE GENOMIC DNA]</scope>
    <source>
        <strain evidence="10">V1-41</strain>
    </source>
</reference>
<dbReference type="InterPro" id="IPR043128">
    <property type="entry name" value="Rev_trsase/Diguanyl_cyclase"/>
</dbReference>
<evidence type="ECO:0000313" key="10">
    <source>
        <dbReference type="Proteomes" id="UP000242231"/>
    </source>
</evidence>
<dbReference type="InterPro" id="IPR013656">
    <property type="entry name" value="PAS_4"/>
</dbReference>
<feature type="coiled-coil region" evidence="2">
    <location>
        <begin position="296"/>
        <end position="333"/>
    </location>
</feature>
<dbReference type="InterPro" id="IPR035919">
    <property type="entry name" value="EAL_sf"/>
</dbReference>
<dbReference type="GO" id="GO:0007165">
    <property type="term" value="P:signal transduction"/>
    <property type="evidence" value="ECO:0007669"/>
    <property type="project" value="InterPro"/>
</dbReference>
<dbReference type="AlphaFoldDB" id="A0A2P5TMF6"/>
<dbReference type="PROSITE" id="PS50112">
    <property type="entry name" value="PAS"/>
    <property type="match status" value="2"/>
</dbReference>
<comment type="cofactor">
    <cofactor evidence="1">
        <name>Mg(2+)</name>
        <dbReference type="ChEBI" id="CHEBI:18420"/>
    </cofactor>
</comment>
<dbReference type="FunFam" id="3.30.70.270:FF:000001">
    <property type="entry name" value="Diguanylate cyclase domain protein"/>
    <property type="match status" value="1"/>
</dbReference>
<evidence type="ECO:0000259" key="6">
    <source>
        <dbReference type="PROSITE" id="PS50883"/>
    </source>
</evidence>
<dbReference type="PROSITE" id="PS50113">
    <property type="entry name" value="PAC"/>
    <property type="match status" value="1"/>
</dbReference>
<dbReference type="Pfam" id="PF00990">
    <property type="entry name" value="GGDEF"/>
    <property type="match status" value="1"/>
</dbReference>
<dbReference type="Pfam" id="PF13426">
    <property type="entry name" value="PAS_9"/>
    <property type="match status" value="1"/>
</dbReference>
<dbReference type="NCBIfam" id="TIGR00229">
    <property type="entry name" value="sensory_box"/>
    <property type="match status" value="2"/>
</dbReference>
<evidence type="ECO:0000259" key="8">
    <source>
        <dbReference type="PROSITE" id="PS50887"/>
    </source>
</evidence>
<accession>A0A2P5TMF6</accession>
<dbReference type="InterPro" id="IPR029787">
    <property type="entry name" value="Nucleotide_cyclase"/>
</dbReference>
<dbReference type="EMBL" id="MPZM01000013">
    <property type="protein sequence ID" value="PPL16641.1"/>
    <property type="molecule type" value="Genomic_DNA"/>
</dbReference>
<feature type="domain" description="HAMP" evidence="7">
    <location>
        <begin position="265"/>
        <end position="318"/>
    </location>
</feature>
<dbReference type="PANTHER" id="PTHR44757:SF2">
    <property type="entry name" value="BIOFILM ARCHITECTURE MAINTENANCE PROTEIN MBAA"/>
    <property type="match status" value="1"/>
</dbReference>
<dbReference type="InterPro" id="IPR035965">
    <property type="entry name" value="PAS-like_dom_sf"/>
</dbReference>
<dbReference type="SMART" id="SM00091">
    <property type="entry name" value="PAS"/>
    <property type="match status" value="2"/>
</dbReference>
<feature type="domain" description="EAL" evidence="6">
    <location>
        <begin position="754"/>
        <end position="1008"/>
    </location>
</feature>
<organism evidence="9 10">
    <name type="scientific">Oceanisphaera arctica</name>
    <dbReference type="NCBI Taxonomy" id="641510"/>
    <lineage>
        <taxon>Bacteria</taxon>
        <taxon>Pseudomonadati</taxon>
        <taxon>Pseudomonadota</taxon>
        <taxon>Gammaproteobacteria</taxon>
        <taxon>Aeromonadales</taxon>
        <taxon>Aeromonadaceae</taxon>
        <taxon>Oceanisphaera</taxon>
    </lineage>
</organism>
<dbReference type="PANTHER" id="PTHR44757">
    <property type="entry name" value="DIGUANYLATE CYCLASE DGCP"/>
    <property type="match status" value="1"/>
</dbReference>
<sequence length="1023" mass="114082">MNLRNKTLLVISLTVLSCLLGLYLIARLILLASFEQIEHRKIQLQTEQVKALLAHEAEDLSLVSATLKHILATNSQLLARAATSILPQYIARNPDIDLIAIIDDQSGDIELAQTSFLNERQGAGIETWRPTLQQLPDGVQGLLMVKHQPWLVTSNHMPTLNGHKRLLLARLIDTAELDKINAAVGSKVQVTAETNKQTSVSWPSRDLIRSSIPLEDALGQPTLSLTLQNETEILASGRQSVGLFLVAATISGLILLVIGLLLQETLLFRRLLVLIKELRNIGQTDITGQRVTVIGKDELSELAQAINQGLENLENSHRLVRENEQQLDELVEAIPDLVCFKDAQGRWRRINHNGLHLIGLDKNEVIGKTNEEVANHNHRHSAGNSLALALQESSSKDPDIKASGIQTRFEIEVDFGQGNRWLDMIKTPLFDTDSGEYKGMVVLGRDITDSKLYQEAKLFKQVFMGSSEGIMITDPNSVILMVNTAFTRITGYPPEECLGHTPALLQSGVHNKAFYGKLWQSVRGQGFWEGEVWNRNRDGTVYAQRLTIDAVRDQGGRIINYIAILNDISESKAAEAIIERQASYDSLTGLPNRNLLQDRLEQEMAGTRRHDTQMAVVFIDLDKFKAVNDSLGHDHGDLLLKSVTERLQACVRQTDTVARLSGDEFVLILTNLTQGSDSNRVCEQVLAQLNMPFQLNAHKVHISGSLGIALYPGDADSPEALLKRADTAMYRAKKRGRSQYCYFALEMEEQAQSRAMLERDLRAALHLQQFTLHYQPVVDLASGTICGVEALLRWQHPERGFISPATFIPFAEQNGLIRELGEWVLWQACRDIADVRRRFPHLGYVAVNVSARQWRLQDMSALVGQVLNSTGLPAQQLVLEITEQSFIDDLAFVSRELRSLQLMDVRVLLDDFGTGYSSLSYLKRLPVHGLKIDRSFIHDVTEHPEGAALVRATLAIADSMKLAVVAEGVETSQQRDWLLGEDVRHAQGYLYARPMPLDELLALLEATHGRLTITEQPLQVVSG</sequence>
<dbReference type="CDD" id="cd06225">
    <property type="entry name" value="HAMP"/>
    <property type="match status" value="1"/>
</dbReference>
<evidence type="ECO:0000256" key="1">
    <source>
        <dbReference type="ARBA" id="ARBA00001946"/>
    </source>
</evidence>
<dbReference type="Pfam" id="PF00563">
    <property type="entry name" value="EAL"/>
    <property type="match status" value="1"/>
</dbReference>
<proteinExistence type="predicted"/>
<dbReference type="SMART" id="SM00052">
    <property type="entry name" value="EAL"/>
    <property type="match status" value="1"/>
</dbReference>
<dbReference type="GO" id="GO:0003824">
    <property type="term" value="F:catalytic activity"/>
    <property type="evidence" value="ECO:0007669"/>
    <property type="project" value="UniProtKB-ARBA"/>
</dbReference>
<dbReference type="CDD" id="cd01948">
    <property type="entry name" value="EAL"/>
    <property type="match status" value="1"/>
</dbReference>
<dbReference type="Gene3D" id="3.30.70.270">
    <property type="match status" value="1"/>
</dbReference>
<feature type="domain" description="PAC" evidence="5">
    <location>
        <begin position="528"/>
        <end position="580"/>
    </location>
</feature>
<evidence type="ECO:0000259" key="4">
    <source>
        <dbReference type="PROSITE" id="PS50112"/>
    </source>
</evidence>
<dbReference type="PROSITE" id="PS50887">
    <property type="entry name" value="GGDEF"/>
    <property type="match status" value="1"/>
</dbReference>
<dbReference type="PROSITE" id="PS50883">
    <property type="entry name" value="EAL"/>
    <property type="match status" value="1"/>
</dbReference>
<name>A0A2P5TMF6_9GAMM</name>
<keyword evidence="3" id="KW-0812">Transmembrane</keyword>
<dbReference type="InterPro" id="IPR000700">
    <property type="entry name" value="PAS-assoc_C"/>
</dbReference>
<dbReference type="CDD" id="cd01949">
    <property type="entry name" value="GGDEF"/>
    <property type="match status" value="1"/>
</dbReference>
<dbReference type="NCBIfam" id="TIGR00254">
    <property type="entry name" value="GGDEF"/>
    <property type="match status" value="1"/>
</dbReference>
<evidence type="ECO:0000256" key="3">
    <source>
        <dbReference type="SAM" id="Phobius"/>
    </source>
</evidence>
<dbReference type="Pfam" id="PF08448">
    <property type="entry name" value="PAS_4"/>
    <property type="match status" value="1"/>
</dbReference>
<dbReference type="InterPro" id="IPR001610">
    <property type="entry name" value="PAC"/>
</dbReference>
<feature type="domain" description="GGDEF" evidence="8">
    <location>
        <begin position="612"/>
        <end position="745"/>
    </location>
</feature>
<dbReference type="CDD" id="cd00130">
    <property type="entry name" value="PAS"/>
    <property type="match status" value="1"/>
</dbReference>
<dbReference type="RefSeq" id="WP_104486231.1">
    <property type="nucleotide sequence ID" value="NZ_BMYB01000014.1"/>
</dbReference>
<keyword evidence="10" id="KW-1185">Reference proteome</keyword>
<gene>
    <name evidence="9" type="ORF">UN63_07875</name>
</gene>
<dbReference type="GO" id="GO:0016020">
    <property type="term" value="C:membrane"/>
    <property type="evidence" value="ECO:0007669"/>
    <property type="project" value="InterPro"/>
</dbReference>
<evidence type="ECO:0008006" key="11">
    <source>
        <dbReference type="Google" id="ProtNLM"/>
    </source>
</evidence>
<dbReference type="InterPro" id="IPR000014">
    <property type="entry name" value="PAS"/>
</dbReference>
<dbReference type="SUPFAM" id="SSF55785">
    <property type="entry name" value="PYP-like sensor domain (PAS domain)"/>
    <property type="match status" value="2"/>
</dbReference>
<evidence type="ECO:0000313" key="9">
    <source>
        <dbReference type="EMBL" id="PPL16641.1"/>
    </source>
</evidence>
<feature type="domain" description="PAS" evidence="4">
    <location>
        <begin position="323"/>
        <end position="393"/>
    </location>
</feature>
<evidence type="ECO:0000259" key="7">
    <source>
        <dbReference type="PROSITE" id="PS50885"/>
    </source>
</evidence>
<dbReference type="PROSITE" id="PS51257">
    <property type="entry name" value="PROKAR_LIPOPROTEIN"/>
    <property type="match status" value="1"/>
</dbReference>
<dbReference type="Gene3D" id="6.10.340.10">
    <property type="match status" value="1"/>
</dbReference>
<dbReference type="InterPro" id="IPR000160">
    <property type="entry name" value="GGDEF_dom"/>
</dbReference>
<feature type="domain" description="PAS" evidence="4">
    <location>
        <begin position="455"/>
        <end position="501"/>
    </location>
</feature>
<protein>
    <recommendedName>
        <fullName evidence="11">Diguanylate cyclase</fullName>
    </recommendedName>
</protein>
<keyword evidence="3" id="KW-0472">Membrane</keyword>
<evidence type="ECO:0000256" key="2">
    <source>
        <dbReference type="SAM" id="Coils"/>
    </source>
</evidence>
<dbReference type="Gene3D" id="3.20.20.450">
    <property type="entry name" value="EAL domain"/>
    <property type="match status" value="1"/>
</dbReference>
<feature type="transmembrane region" description="Helical" evidence="3">
    <location>
        <begin position="241"/>
        <end position="262"/>
    </location>
</feature>